<accession>A0A1X0WH51</accession>
<dbReference type="EMBL" id="MRWE01000010">
    <property type="protein sequence ID" value="ORJ26074.1"/>
    <property type="molecule type" value="Genomic_DNA"/>
</dbReference>
<name>A0A1X0WH51_9GAMM</name>
<dbReference type="STRING" id="1646377.BS640_08155"/>
<dbReference type="Proteomes" id="UP000192536">
    <property type="component" value="Unassembled WGS sequence"/>
</dbReference>
<proteinExistence type="predicted"/>
<feature type="region of interest" description="Disordered" evidence="1">
    <location>
        <begin position="38"/>
        <end position="57"/>
    </location>
</feature>
<comment type="caution">
    <text evidence="3">The sequence shown here is derived from an EMBL/GenBank/DDBJ whole genome shotgun (WGS) entry which is preliminary data.</text>
</comment>
<organism evidence="3 4">
    <name type="scientific">Rouxiella badensis</name>
    <dbReference type="NCBI Taxonomy" id="1646377"/>
    <lineage>
        <taxon>Bacteria</taxon>
        <taxon>Pseudomonadati</taxon>
        <taxon>Pseudomonadota</taxon>
        <taxon>Gammaproteobacteria</taxon>
        <taxon>Enterobacterales</taxon>
        <taxon>Yersiniaceae</taxon>
        <taxon>Rouxiella</taxon>
    </lineage>
</organism>
<evidence type="ECO:0000256" key="2">
    <source>
        <dbReference type="SAM" id="SignalP"/>
    </source>
</evidence>
<protein>
    <recommendedName>
        <fullName evidence="5">Endopeptidase</fullName>
    </recommendedName>
</protein>
<keyword evidence="2" id="KW-0732">Signal</keyword>
<evidence type="ECO:0008006" key="5">
    <source>
        <dbReference type="Google" id="ProtNLM"/>
    </source>
</evidence>
<dbReference type="AlphaFoldDB" id="A0A1X0WH51"/>
<evidence type="ECO:0000313" key="3">
    <source>
        <dbReference type="EMBL" id="ORJ26074.1"/>
    </source>
</evidence>
<evidence type="ECO:0000313" key="4">
    <source>
        <dbReference type="Proteomes" id="UP000192536"/>
    </source>
</evidence>
<feature type="compositionally biased region" description="Polar residues" evidence="1">
    <location>
        <begin position="38"/>
        <end position="55"/>
    </location>
</feature>
<dbReference type="InterPro" id="IPR019637">
    <property type="entry name" value="DUF2501"/>
</dbReference>
<gene>
    <name evidence="3" type="ORF">BS640_08155</name>
</gene>
<dbReference type="Pfam" id="PF10696">
    <property type="entry name" value="DUF2501"/>
    <property type="match status" value="1"/>
</dbReference>
<keyword evidence="4" id="KW-1185">Reference proteome</keyword>
<feature type="signal peptide" evidence="2">
    <location>
        <begin position="1"/>
        <end position="24"/>
    </location>
</feature>
<reference evidence="3 4" key="1">
    <citation type="journal article" date="2017" name="Int. J. Syst. Evol. Microbiol.">
        <title>Rouxiella badensis sp. nov. and Rouxiella silvae sp. nov. isolated from peat bog soil in Germany and emendation of the genus description.</title>
        <authorList>
            <person name="Le Fleche-Mateos A."/>
            <person name="Kugler J.H."/>
            <person name="Hansen S.H."/>
            <person name="Syldatk C."/>
            <person name="Hausmann R."/>
            <person name="Lomprez F."/>
            <person name="Vandenbogaert M."/>
            <person name="Manuguerra J.C."/>
            <person name="Grimont P.A."/>
        </authorList>
    </citation>
    <scope>NUCLEOTIDE SEQUENCE [LARGE SCALE GENOMIC DNA]</scope>
    <source>
        <strain evidence="3 4">DSM 100043</strain>
    </source>
</reference>
<feature type="chain" id="PRO_5012507309" description="Endopeptidase" evidence="2">
    <location>
        <begin position="25"/>
        <end position="166"/>
    </location>
</feature>
<sequence>MKAFRSSILALAASGLLIAGGAQANSLLGSLSDAANQQLSGSGNSTPANGTSMSQLTSLLNGSGNNLTSKSSTNAAGILQYCVQNNVLSATNATSVKDKLMNKLGIENSTATQKVDYQDGLSGILHTGNGQNLDLNNLGGGGFTQLKEKVKTKACNVVLKQAKSFL</sequence>
<dbReference type="RefSeq" id="WP_084912340.1">
    <property type="nucleotide sequence ID" value="NZ_DAMDNM010000001.1"/>
</dbReference>
<evidence type="ECO:0000256" key="1">
    <source>
        <dbReference type="SAM" id="MobiDB-lite"/>
    </source>
</evidence>